<organism evidence="1 2">
    <name type="scientific">Hyella patelloides LEGE 07179</name>
    <dbReference type="NCBI Taxonomy" id="945734"/>
    <lineage>
        <taxon>Bacteria</taxon>
        <taxon>Bacillati</taxon>
        <taxon>Cyanobacteriota</taxon>
        <taxon>Cyanophyceae</taxon>
        <taxon>Pleurocapsales</taxon>
        <taxon>Hyellaceae</taxon>
        <taxon>Hyella</taxon>
    </lineage>
</organism>
<protein>
    <submittedName>
        <fullName evidence="1">Uncharacterized protein</fullName>
    </submittedName>
</protein>
<keyword evidence="2" id="KW-1185">Reference proteome</keyword>
<name>A0A563VV21_9CYAN</name>
<accession>A0A563VV21</accession>
<dbReference type="AlphaFoldDB" id="A0A563VV21"/>
<dbReference type="Pfam" id="PF20102">
    <property type="entry name" value="DUF6492"/>
    <property type="match status" value="1"/>
</dbReference>
<reference evidence="1 2" key="1">
    <citation type="submission" date="2019-01" db="EMBL/GenBank/DDBJ databases">
        <authorList>
            <person name="Brito A."/>
        </authorList>
    </citation>
    <scope>NUCLEOTIDE SEQUENCE [LARGE SCALE GENOMIC DNA]</scope>
    <source>
        <strain evidence="1">1</strain>
    </source>
</reference>
<dbReference type="EMBL" id="CAACVJ010000247">
    <property type="protein sequence ID" value="VEP15282.1"/>
    <property type="molecule type" value="Genomic_DNA"/>
</dbReference>
<proteinExistence type="predicted"/>
<evidence type="ECO:0000313" key="1">
    <source>
        <dbReference type="EMBL" id="VEP15282.1"/>
    </source>
</evidence>
<dbReference type="RefSeq" id="WP_144874019.1">
    <property type="nucleotide sequence ID" value="NZ_LR214058.1"/>
</dbReference>
<sequence length="347" mass="40321">MSQEIFDFVIPLYRIRWNTRAVLEGISSHYQPRAIHVIAPAPEAKSLAKISQSWQTVPLYSHEEETFFQTVGLTKDTICAELDLQESLYTPGWFYQQLLKLGAFEGIDNLSEWYVVWDSDLLPVDTWQLIQKDGDTIKHSFALLQHNNWGNPSIVSKWDKWINSILEVKSIADDEGTFIPHHIWFKQQHLKSFAGKVSQYYKSDDHWLRLMMRSANDFGTFSEYWSYVSWVAAQAPNDLSFYPYKQYGATTERFFDDGTGLFSAALGEMLAEPLSDNRFPTYTEIDSFIRAEYKPDELPSSLSFESSPRHLKKNEENMHIEELRSRWNPRNVEVSDVDSQDNLTVTT</sequence>
<dbReference type="Proteomes" id="UP000320055">
    <property type="component" value="Unassembled WGS sequence"/>
</dbReference>
<gene>
    <name evidence="1" type="ORF">H1P_3200004</name>
</gene>
<dbReference type="InterPro" id="IPR045499">
    <property type="entry name" value="DUF6492"/>
</dbReference>
<dbReference type="OrthoDB" id="9771846at2"/>
<evidence type="ECO:0000313" key="2">
    <source>
        <dbReference type="Proteomes" id="UP000320055"/>
    </source>
</evidence>